<dbReference type="InterPro" id="IPR001610">
    <property type="entry name" value="PAC"/>
</dbReference>
<evidence type="ECO:0000256" key="2">
    <source>
        <dbReference type="ARBA" id="ARBA00012438"/>
    </source>
</evidence>
<evidence type="ECO:0000259" key="7">
    <source>
        <dbReference type="PROSITE" id="PS50113"/>
    </source>
</evidence>
<organism evidence="8 9">
    <name type="scientific">Desulfurivibrio alkaliphilus (strain DSM 19089 / UNIQEM U267 / AHT2)</name>
    <dbReference type="NCBI Taxonomy" id="589865"/>
    <lineage>
        <taxon>Bacteria</taxon>
        <taxon>Pseudomonadati</taxon>
        <taxon>Thermodesulfobacteriota</taxon>
        <taxon>Desulfobulbia</taxon>
        <taxon>Desulfobulbales</taxon>
        <taxon>Desulfobulbaceae</taxon>
        <taxon>Desulfurivibrio</taxon>
    </lineage>
</organism>
<dbReference type="InterPro" id="IPR013656">
    <property type="entry name" value="PAS_4"/>
</dbReference>
<dbReference type="CDD" id="cd00082">
    <property type="entry name" value="HisKA"/>
    <property type="match status" value="1"/>
</dbReference>
<dbReference type="Pfam" id="PF00072">
    <property type="entry name" value="Response_reg"/>
    <property type="match status" value="2"/>
</dbReference>
<dbReference type="OrthoDB" id="9761600at2"/>
<dbReference type="NCBIfam" id="TIGR00229">
    <property type="entry name" value="sensory_box"/>
    <property type="match status" value="1"/>
</dbReference>
<dbReference type="PROSITE" id="PS50109">
    <property type="entry name" value="HIS_KIN"/>
    <property type="match status" value="1"/>
</dbReference>
<feature type="domain" description="Response regulatory" evidence="6">
    <location>
        <begin position="8"/>
        <end position="125"/>
    </location>
</feature>
<dbReference type="Pfam" id="PF00512">
    <property type="entry name" value="HisKA"/>
    <property type="match status" value="1"/>
</dbReference>
<proteinExistence type="predicted"/>
<keyword evidence="8" id="KW-0808">Transferase</keyword>
<dbReference type="Pfam" id="PF08448">
    <property type="entry name" value="PAS_4"/>
    <property type="match status" value="1"/>
</dbReference>
<name>D6Z3S8_DESAT</name>
<dbReference type="SUPFAM" id="SSF47384">
    <property type="entry name" value="Homodimeric domain of signal transducing histidine kinase"/>
    <property type="match status" value="1"/>
</dbReference>
<dbReference type="InParanoid" id="D6Z3S8"/>
<dbReference type="eggNOG" id="COG4191">
    <property type="taxonomic scope" value="Bacteria"/>
</dbReference>
<dbReference type="InterPro" id="IPR011006">
    <property type="entry name" value="CheY-like_superfamily"/>
</dbReference>
<protein>
    <recommendedName>
        <fullName evidence="2">histidine kinase</fullName>
        <ecNumber evidence="2">2.7.13.3</ecNumber>
    </recommendedName>
</protein>
<dbReference type="SUPFAM" id="SSF52172">
    <property type="entry name" value="CheY-like"/>
    <property type="match status" value="2"/>
</dbReference>
<comment type="catalytic activity">
    <reaction evidence="1">
        <text>ATP + protein L-histidine = ADP + protein N-phospho-L-histidine.</text>
        <dbReference type="EC" id="2.7.13.3"/>
    </reaction>
</comment>
<dbReference type="Proteomes" id="UP000001508">
    <property type="component" value="Chromosome"/>
</dbReference>
<sequence>MSDANKCHILLVEDEPGDAALIKHLLAEAAPKRYNLEVADSLAATKAYLTRLMPELILLDLTLPDSSGLETVRAVHALMPTVPIVVLTGHADDEFALSTLEAGAQDYLVKGRVSGDDLLRAIRHARVRAQLEARLVASQQRLQALLAAVPDIIVQVDSNQEYTWANSAGFDFFGEDLLGRAAADFWVGEESAAETIYPQPGGDEVIYRENLQRRRDGKARLLAWWSRVLKDDQGRVTGSLSSARDITEQRKLEEQLRQAQKMESVGTLAGGIAHDFNNLLTAIIGYCQISQLSPSADEALRGNLEQIMAASKRGAHLTQGLLLFSRKQSSERKPVDLNEVVVQVERFLQRMIGEDIELRVECCRDALPVLADAHQLEQVLLNLATNARDAMPTGGIFSLATSLIELDADFVAEHGYGKPGVYARLSVSDSGQGMSPETSRRVFEPFFTTKEVGQGTGLGLAVAYGIVQQHEGYIQMYSEPDKGTTFRIYLPLLVGGGRQSRGATGARTPELVLKGAGETILVAEDDAAIRQMTRSVLEKFNYRVIEAVDGEDAVAKFQQHRDEIDLLLFDLIMPRLNGKEAYDAIAAQAPGVRCLFASGYAPDLLRRKVSLDRQTPLLCKPMSINDLLTKVRQVLDRNG</sequence>
<dbReference type="InterPro" id="IPR004358">
    <property type="entry name" value="Sig_transdc_His_kin-like_C"/>
</dbReference>
<keyword evidence="8" id="KW-0418">Kinase</keyword>
<dbReference type="InterPro" id="IPR001789">
    <property type="entry name" value="Sig_transdc_resp-reg_receiver"/>
</dbReference>
<gene>
    <name evidence="8" type="ordered locus">DaAHT2_1508</name>
</gene>
<dbReference type="Gene3D" id="1.10.287.130">
    <property type="match status" value="1"/>
</dbReference>
<dbReference type="PROSITE" id="PS50110">
    <property type="entry name" value="RESPONSE_REGULATORY"/>
    <property type="match status" value="2"/>
</dbReference>
<dbReference type="SMART" id="SM00388">
    <property type="entry name" value="HisKA"/>
    <property type="match status" value="1"/>
</dbReference>
<dbReference type="AlphaFoldDB" id="D6Z3S8"/>
<accession>D6Z3S8</accession>
<dbReference type="InterPro" id="IPR000700">
    <property type="entry name" value="PAS-assoc_C"/>
</dbReference>
<dbReference type="InterPro" id="IPR005467">
    <property type="entry name" value="His_kinase_dom"/>
</dbReference>
<dbReference type="Gene3D" id="3.30.450.20">
    <property type="entry name" value="PAS domain"/>
    <property type="match status" value="1"/>
</dbReference>
<dbReference type="Gene3D" id="3.30.565.10">
    <property type="entry name" value="Histidine kinase-like ATPase, C-terminal domain"/>
    <property type="match status" value="1"/>
</dbReference>
<dbReference type="SMART" id="SM00387">
    <property type="entry name" value="HATPase_c"/>
    <property type="match status" value="1"/>
</dbReference>
<feature type="modified residue" description="4-aspartylphosphate" evidence="4">
    <location>
        <position position="570"/>
    </location>
</feature>
<evidence type="ECO:0000313" key="9">
    <source>
        <dbReference type="Proteomes" id="UP000001508"/>
    </source>
</evidence>
<evidence type="ECO:0000256" key="1">
    <source>
        <dbReference type="ARBA" id="ARBA00000085"/>
    </source>
</evidence>
<evidence type="ECO:0000259" key="5">
    <source>
        <dbReference type="PROSITE" id="PS50109"/>
    </source>
</evidence>
<dbReference type="eggNOG" id="COG0745">
    <property type="taxonomic scope" value="Bacteria"/>
</dbReference>
<evidence type="ECO:0000256" key="3">
    <source>
        <dbReference type="ARBA" id="ARBA00022553"/>
    </source>
</evidence>
<feature type="modified residue" description="4-aspartylphosphate" evidence="4">
    <location>
        <position position="60"/>
    </location>
</feature>
<feature type="domain" description="Response regulatory" evidence="6">
    <location>
        <begin position="519"/>
        <end position="635"/>
    </location>
</feature>
<dbReference type="PANTHER" id="PTHR43065">
    <property type="entry name" value="SENSOR HISTIDINE KINASE"/>
    <property type="match status" value="1"/>
</dbReference>
<dbReference type="GO" id="GO:0000155">
    <property type="term" value="F:phosphorelay sensor kinase activity"/>
    <property type="evidence" value="ECO:0007669"/>
    <property type="project" value="InterPro"/>
</dbReference>
<dbReference type="Pfam" id="PF02518">
    <property type="entry name" value="HATPase_c"/>
    <property type="match status" value="1"/>
</dbReference>
<feature type="domain" description="PAC" evidence="7">
    <location>
        <begin position="205"/>
        <end position="258"/>
    </location>
</feature>
<dbReference type="SMART" id="SM00091">
    <property type="entry name" value="PAS"/>
    <property type="match status" value="1"/>
</dbReference>
<dbReference type="PROSITE" id="PS50113">
    <property type="entry name" value="PAC"/>
    <property type="match status" value="1"/>
</dbReference>
<dbReference type="EC" id="2.7.13.3" evidence="2"/>
<dbReference type="EMBL" id="CP001940">
    <property type="protein sequence ID" value="ADH86203.1"/>
    <property type="molecule type" value="Genomic_DNA"/>
</dbReference>
<dbReference type="InterPro" id="IPR036097">
    <property type="entry name" value="HisK_dim/P_sf"/>
</dbReference>
<feature type="domain" description="Histidine kinase" evidence="5">
    <location>
        <begin position="271"/>
        <end position="494"/>
    </location>
</feature>
<keyword evidence="3 4" id="KW-0597">Phosphoprotein</keyword>
<dbReference type="PANTHER" id="PTHR43065:SF42">
    <property type="entry name" value="TWO-COMPONENT SENSOR PPRA"/>
    <property type="match status" value="1"/>
</dbReference>
<dbReference type="eggNOG" id="COG0784">
    <property type="taxonomic scope" value="Bacteria"/>
</dbReference>
<dbReference type="SMART" id="SM00448">
    <property type="entry name" value="REC"/>
    <property type="match status" value="2"/>
</dbReference>
<keyword evidence="9" id="KW-1185">Reference proteome</keyword>
<dbReference type="STRING" id="589865.DaAHT2_1508"/>
<dbReference type="CDD" id="cd00130">
    <property type="entry name" value="PAS"/>
    <property type="match status" value="1"/>
</dbReference>
<dbReference type="SMART" id="SM00086">
    <property type="entry name" value="PAC"/>
    <property type="match status" value="1"/>
</dbReference>
<dbReference type="SUPFAM" id="SSF55785">
    <property type="entry name" value="PYP-like sensor domain (PAS domain)"/>
    <property type="match status" value="1"/>
</dbReference>
<evidence type="ECO:0000313" key="8">
    <source>
        <dbReference type="EMBL" id="ADH86203.1"/>
    </source>
</evidence>
<evidence type="ECO:0000259" key="6">
    <source>
        <dbReference type="PROSITE" id="PS50110"/>
    </source>
</evidence>
<dbReference type="KEGG" id="dak:DaAHT2_1508"/>
<dbReference type="InterPro" id="IPR003594">
    <property type="entry name" value="HATPase_dom"/>
</dbReference>
<dbReference type="InterPro" id="IPR035965">
    <property type="entry name" value="PAS-like_dom_sf"/>
</dbReference>
<dbReference type="PRINTS" id="PR00344">
    <property type="entry name" value="BCTRLSENSOR"/>
</dbReference>
<dbReference type="InterPro" id="IPR003661">
    <property type="entry name" value="HisK_dim/P_dom"/>
</dbReference>
<dbReference type="InterPro" id="IPR000014">
    <property type="entry name" value="PAS"/>
</dbReference>
<dbReference type="SUPFAM" id="SSF55874">
    <property type="entry name" value="ATPase domain of HSP90 chaperone/DNA topoisomerase II/histidine kinase"/>
    <property type="match status" value="1"/>
</dbReference>
<dbReference type="CDD" id="cd00156">
    <property type="entry name" value="REC"/>
    <property type="match status" value="2"/>
</dbReference>
<evidence type="ECO:0000256" key="4">
    <source>
        <dbReference type="PROSITE-ProRule" id="PRU00169"/>
    </source>
</evidence>
<dbReference type="Gene3D" id="3.40.50.2300">
    <property type="match status" value="2"/>
</dbReference>
<dbReference type="RefSeq" id="WP_013163730.1">
    <property type="nucleotide sequence ID" value="NC_014216.1"/>
</dbReference>
<dbReference type="HOGENOM" id="CLU_000445_114_51_7"/>
<reference evidence="9" key="1">
    <citation type="submission" date="2010-02" db="EMBL/GenBank/DDBJ databases">
        <title>Complete sequence of Desulfurivibrio alkaliphilus AHT2.</title>
        <authorList>
            <consortium name="US DOE Joint Genome Institute"/>
            <person name="Pitluck S."/>
            <person name="Chertkov O."/>
            <person name="Detter J.C."/>
            <person name="Han C."/>
            <person name="Tapia R."/>
            <person name="Larimer F."/>
            <person name="Land M."/>
            <person name="Hauser L."/>
            <person name="Kyrpides N."/>
            <person name="Mikhailova N."/>
            <person name="Sorokin D.Y."/>
            <person name="Muyzer G."/>
            <person name="Woyke T."/>
        </authorList>
    </citation>
    <scope>NUCLEOTIDE SEQUENCE [LARGE SCALE GENOMIC DNA]</scope>
    <source>
        <strain evidence="9">DSM 19089 / UNIQEM U267 / AHT2</strain>
    </source>
</reference>
<dbReference type="InterPro" id="IPR036890">
    <property type="entry name" value="HATPase_C_sf"/>
</dbReference>